<evidence type="ECO:0000259" key="1">
    <source>
        <dbReference type="Pfam" id="PF04965"/>
    </source>
</evidence>
<accession>A0A318T4P4</accession>
<reference evidence="2 3" key="1">
    <citation type="submission" date="2018-06" db="EMBL/GenBank/DDBJ databases">
        <title>Genomic Encyclopedia of Type Strains, Phase III (KMG-III): the genomes of soil and plant-associated and newly described type strains.</title>
        <authorList>
            <person name="Whitman W."/>
        </authorList>
    </citation>
    <scope>NUCLEOTIDE SEQUENCE [LARGE SCALE GENOMIC DNA]</scope>
    <source>
        <strain evidence="2 3">ORS 1419</strain>
    </source>
</reference>
<name>A0A318T4P4_9HYPH</name>
<feature type="domain" description="IraD/Gp25-like" evidence="1">
    <location>
        <begin position="51"/>
        <end position="138"/>
    </location>
</feature>
<sequence length="160" mass="17363">MASGRSGNSKAGKSSAIWDSRSRVAAGSLFDRLLLDEEELEVSPSADATDSLLRSIQRNLERILNTHAGGAAANPQVGVTDFNDGTISSNDVSKHITASIDYCIRTFEPRIGDVRVEHAPDPSQPLQLRFTIVASIKVASTNEQIRIDMAMRDGRFHQIG</sequence>
<dbReference type="SUPFAM" id="SSF160719">
    <property type="entry name" value="gpW/gp25-like"/>
    <property type="match status" value="1"/>
</dbReference>
<evidence type="ECO:0000313" key="2">
    <source>
        <dbReference type="EMBL" id="PYE85284.1"/>
    </source>
</evidence>
<dbReference type="RefSeq" id="WP_110754506.1">
    <property type="nucleotide sequence ID" value="NZ_QJTF01000032.1"/>
</dbReference>
<dbReference type="NCBIfam" id="TIGR03357">
    <property type="entry name" value="VI_zyme"/>
    <property type="match status" value="1"/>
</dbReference>
<dbReference type="Gene3D" id="3.10.450.40">
    <property type="match status" value="1"/>
</dbReference>
<proteinExistence type="predicted"/>
<gene>
    <name evidence="2" type="ORF">C7477_1326</name>
</gene>
<dbReference type="InterPro" id="IPR053176">
    <property type="entry name" value="T6SS_TssE1-like"/>
</dbReference>
<dbReference type="Proteomes" id="UP000247454">
    <property type="component" value="Unassembled WGS sequence"/>
</dbReference>
<dbReference type="OrthoDB" id="119583at2"/>
<organism evidence="2 3">
    <name type="scientific">Phyllobacterium leguminum</name>
    <dbReference type="NCBI Taxonomy" id="314237"/>
    <lineage>
        <taxon>Bacteria</taxon>
        <taxon>Pseudomonadati</taxon>
        <taxon>Pseudomonadota</taxon>
        <taxon>Alphaproteobacteria</taxon>
        <taxon>Hyphomicrobiales</taxon>
        <taxon>Phyllobacteriaceae</taxon>
        <taxon>Phyllobacterium</taxon>
    </lineage>
</organism>
<dbReference type="PANTHER" id="PTHR38595:SF2">
    <property type="entry name" value="TYPE VI SECRETION SYSTEM BASEPLATE SUBUNIT TSSE"/>
    <property type="match status" value="1"/>
</dbReference>
<dbReference type="InterPro" id="IPR017737">
    <property type="entry name" value="TssE1-like"/>
</dbReference>
<evidence type="ECO:0000313" key="3">
    <source>
        <dbReference type="Proteomes" id="UP000247454"/>
    </source>
</evidence>
<protein>
    <submittedName>
        <fullName evidence="2">Type VI secretion system protein</fullName>
    </submittedName>
</protein>
<dbReference type="InterPro" id="IPR007048">
    <property type="entry name" value="IraD/Gp25-like"/>
</dbReference>
<dbReference type="Pfam" id="PF04965">
    <property type="entry name" value="GPW_gp25"/>
    <property type="match status" value="1"/>
</dbReference>
<dbReference type="PANTHER" id="PTHR38595">
    <property type="entry name" value="CYTOPLASMIC PROTEIN-RELATED"/>
    <property type="match status" value="1"/>
</dbReference>
<dbReference type="AlphaFoldDB" id="A0A318T4P4"/>
<keyword evidence="3" id="KW-1185">Reference proteome</keyword>
<dbReference type="EMBL" id="QJTF01000032">
    <property type="protein sequence ID" value="PYE85284.1"/>
    <property type="molecule type" value="Genomic_DNA"/>
</dbReference>
<comment type="caution">
    <text evidence="2">The sequence shown here is derived from an EMBL/GenBank/DDBJ whole genome shotgun (WGS) entry which is preliminary data.</text>
</comment>